<comment type="subcellular location">
    <subcellularLocation>
        <location evidence="1 9">Cell inner membrane</location>
        <topology evidence="1 9">Multi-pass membrane protein</topology>
    </subcellularLocation>
</comment>
<feature type="transmembrane region" description="Helical" evidence="9">
    <location>
        <begin position="122"/>
        <end position="143"/>
    </location>
</feature>
<keyword evidence="5 9" id="KW-0812">Transmembrane</keyword>
<evidence type="ECO:0000256" key="9">
    <source>
        <dbReference type="RuleBase" id="RU369079"/>
    </source>
</evidence>
<evidence type="ECO:0000256" key="5">
    <source>
        <dbReference type="ARBA" id="ARBA00022692"/>
    </source>
</evidence>
<evidence type="ECO:0000256" key="8">
    <source>
        <dbReference type="ARBA" id="ARBA00038436"/>
    </source>
</evidence>
<dbReference type="PATRIC" id="fig|658445.3.peg.331"/>
<dbReference type="HOGENOM" id="CLU_086356_3_1_6"/>
<evidence type="ECO:0000256" key="3">
    <source>
        <dbReference type="ARBA" id="ARBA00022475"/>
    </source>
</evidence>
<dbReference type="InterPro" id="IPR055348">
    <property type="entry name" value="DctQ"/>
</dbReference>
<gene>
    <name evidence="11" type="ORF">H744_1c0302</name>
</gene>
<evidence type="ECO:0000256" key="6">
    <source>
        <dbReference type="ARBA" id="ARBA00022989"/>
    </source>
</evidence>
<dbReference type="OrthoDB" id="2085311at2"/>
<feature type="transmembrane region" description="Helical" evidence="9">
    <location>
        <begin position="44"/>
        <end position="62"/>
    </location>
</feature>
<evidence type="ECO:0000256" key="4">
    <source>
        <dbReference type="ARBA" id="ARBA00022519"/>
    </source>
</evidence>
<keyword evidence="4 9" id="KW-0997">Cell inner membrane</keyword>
<dbReference type="InterPro" id="IPR007387">
    <property type="entry name" value="TRAP_DctQ"/>
</dbReference>
<keyword evidence="6 9" id="KW-1133">Transmembrane helix</keyword>
<evidence type="ECO:0000256" key="7">
    <source>
        <dbReference type="ARBA" id="ARBA00023136"/>
    </source>
</evidence>
<proteinExistence type="inferred from homology"/>
<keyword evidence="12" id="KW-1185">Reference proteome</keyword>
<feature type="transmembrane region" description="Helical" evidence="9">
    <location>
        <begin position="83"/>
        <end position="102"/>
    </location>
</feature>
<dbReference type="Proteomes" id="UP000032303">
    <property type="component" value="Chromosome 1"/>
</dbReference>
<keyword evidence="7 9" id="KW-0472">Membrane</keyword>
<dbReference type="AlphaFoldDB" id="A0A0C5WGK2"/>
<evidence type="ECO:0000313" key="12">
    <source>
        <dbReference type="Proteomes" id="UP000032303"/>
    </source>
</evidence>
<organism evidence="11 12">
    <name type="scientific">Photobacterium gaetbulicola Gung47</name>
    <dbReference type="NCBI Taxonomy" id="658445"/>
    <lineage>
        <taxon>Bacteria</taxon>
        <taxon>Pseudomonadati</taxon>
        <taxon>Pseudomonadota</taxon>
        <taxon>Gammaproteobacteria</taxon>
        <taxon>Vibrionales</taxon>
        <taxon>Vibrionaceae</taxon>
        <taxon>Photobacterium</taxon>
    </lineage>
</organism>
<protein>
    <recommendedName>
        <fullName evidence="9">TRAP transporter small permease protein</fullName>
    </recommendedName>
</protein>
<name>A0A0C5WGK2_9GAMM</name>
<evidence type="ECO:0000256" key="2">
    <source>
        <dbReference type="ARBA" id="ARBA00022448"/>
    </source>
</evidence>
<evidence type="ECO:0000259" key="10">
    <source>
        <dbReference type="Pfam" id="PF04290"/>
    </source>
</evidence>
<feature type="domain" description="Tripartite ATP-independent periplasmic transporters DctQ component" evidence="10">
    <location>
        <begin position="21"/>
        <end position="147"/>
    </location>
</feature>
<evidence type="ECO:0000313" key="11">
    <source>
        <dbReference type="EMBL" id="AJR05327.1"/>
    </source>
</evidence>
<feature type="transmembrane region" description="Helical" evidence="9">
    <location>
        <begin position="12"/>
        <end position="32"/>
    </location>
</feature>
<evidence type="ECO:0000256" key="1">
    <source>
        <dbReference type="ARBA" id="ARBA00004429"/>
    </source>
</evidence>
<accession>A0A0C5WGK2</accession>
<sequence>MIKWLDKYLENTLACILLAVMVVAIFTQVVTRTLDISLSWTEELARYCFIWLVYIGVSFAASRKCHIKIDAIAMLLDEKEKKYLSLLADLVFFAFSSFILFHSTQMVLELYHLGQTSPALGLPMWIVYLAGPVGFALTSFRLIQQMVITFDELEALKLQQAKASE</sequence>
<dbReference type="KEGG" id="pgb:H744_1c0302"/>
<dbReference type="GO" id="GO:0022857">
    <property type="term" value="F:transmembrane transporter activity"/>
    <property type="evidence" value="ECO:0007669"/>
    <property type="project" value="UniProtKB-UniRule"/>
</dbReference>
<reference evidence="11 12" key="1">
    <citation type="submission" date="2013-05" db="EMBL/GenBank/DDBJ databases">
        <title>Complete genome sequence of the lipase-producing bacterium Photobacterium gaetbulicola Gung47.</title>
        <authorList>
            <person name="Kim Y.-O."/>
        </authorList>
    </citation>
    <scope>NUCLEOTIDE SEQUENCE [LARGE SCALE GENOMIC DNA]</scope>
    <source>
        <strain evidence="11 12">Gung47</strain>
    </source>
</reference>
<dbReference type="PANTHER" id="PTHR35011:SF2">
    <property type="entry name" value="2,3-DIKETO-L-GULONATE TRAP TRANSPORTER SMALL PERMEASE PROTEIN YIAM"/>
    <property type="match status" value="1"/>
</dbReference>
<comment type="subunit">
    <text evidence="9">The complex comprises the extracytoplasmic solute receptor protein and the two transmembrane proteins.</text>
</comment>
<dbReference type="EMBL" id="CP005973">
    <property type="protein sequence ID" value="AJR05327.1"/>
    <property type="molecule type" value="Genomic_DNA"/>
</dbReference>
<dbReference type="STRING" id="658445.H744_1c0302"/>
<keyword evidence="3" id="KW-1003">Cell membrane</keyword>
<keyword evidence="2 9" id="KW-0813">Transport</keyword>
<comment type="similarity">
    <text evidence="8 9">Belongs to the TRAP transporter small permease family.</text>
</comment>
<dbReference type="GO" id="GO:0005886">
    <property type="term" value="C:plasma membrane"/>
    <property type="evidence" value="ECO:0007669"/>
    <property type="project" value="UniProtKB-SubCell"/>
</dbReference>
<dbReference type="PANTHER" id="PTHR35011">
    <property type="entry name" value="2,3-DIKETO-L-GULONATE TRAP TRANSPORTER SMALL PERMEASE PROTEIN YIAM"/>
    <property type="match status" value="1"/>
</dbReference>
<dbReference type="GO" id="GO:0015740">
    <property type="term" value="P:C4-dicarboxylate transport"/>
    <property type="evidence" value="ECO:0007669"/>
    <property type="project" value="TreeGrafter"/>
</dbReference>
<comment type="function">
    <text evidence="9">Part of the tripartite ATP-independent periplasmic (TRAP) transport system.</text>
</comment>
<dbReference type="Pfam" id="PF04290">
    <property type="entry name" value="DctQ"/>
    <property type="match status" value="1"/>
</dbReference>